<protein>
    <submittedName>
        <fullName evidence="1">Uncharacterized protein</fullName>
    </submittedName>
</protein>
<dbReference type="GO" id="GO:0005886">
    <property type="term" value="C:plasma membrane"/>
    <property type="evidence" value="ECO:0007669"/>
    <property type="project" value="TreeGrafter"/>
</dbReference>
<dbReference type="GO" id="GO:0006893">
    <property type="term" value="P:Golgi to plasma membrane transport"/>
    <property type="evidence" value="ECO:0007669"/>
    <property type="project" value="TreeGrafter"/>
</dbReference>
<proteinExistence type="predicted"/>
<dbReference type="PANTHER" id="PTHR10241">
    <property type="entry name" value="LETHAL 2 GIANT LARVAE PROTEIN"/>
    <property type="match status" value="1"/>
</dbReference>
<sequence length="209" mass="22429">MSSGRERFKSATAVFGSMFKPGNLTREPRLPEDTLTADSLVPQFLGHAGVPDTADAVAYDGSQRLVALSTSDGRVKVYGQDLAEALYCSTSHCATQQLMFVPNRAAVLRLAKDGLVELFSLTPPFQRCGALPGLEGDLPQHVLFWPMEDAKDFLLLGCRSGSMRVAQLHPGPNAVGSSILSIRSVSLMPYGVSAEHWTRRGVSGPLLGL</sequence>
<feature type="non-terminal residue" evidence="1">
    <location>
        <position position="209"/>
    </location>
</feature>
<dbReference type="GO" id="GO:0019905">
    <property type="term" value="F:syntaxin binding"/>
    <property type="evidence" value="ECO:0007669"/>
    <property type="project" value="TreeGrafter"/>
</dbReference>
<dbReference type="GO" id="GO:0006887">
    <property type="term" value="P:exocytosis"/>
    <property type="evidence" value="ECO:0007669"/>
    <property type="project" value="TreeGrafter"/>
</dbReference>
<dbReference type="GO" id="GO:0005096">
    <property type="term" value="F:GTPase activator activity"/>
    <property type="evidence" value="ECO:0007669"/>
    <property type="project" value="TreeGrafter"/>
</dbReference>
<gene>
    <name evidence="1" type="ORF">TSPGSL018_4544</name>
</gene>
<evidence type="ECO:0000313" key="1">
    <source>
        <dbReference type="EMBL" id="JAC82929.1"/>
    </source>
</evidence>
<reference evidence="1" key="1">
    <citation type="submission" date="2014-05" db="EMBL/GenBank/DDBJ databases">
        <title>The transcriptome of the halophilic microalga Tetraselmis sp. GSL018 isolated from the Great Salt Lake, Utah.</title>
        <authorList>
            <person name="Jinkerson R.E."/>
            <person name="D'Adamo S."/>
            <person name="Posewitz M.C."/>
        </authorList>
    </citation>
    <scope>NUCLEOTIDE SEQUENCE</scope>
    <source>
        <strain evidence="1">GSL018</strain>
    </source>
</reference>
<organism evidence="1">
    <name type="scientific">Tetraselmis sp. GSL018</name>
    <dbReference type="NCBI Taxonomy" id="582737"/>
    <lineage>
        <taxon>Eukaryota</taxon>
        <taxon>Viridiplantae</taxon>
        <taxon>Chlorophyta</taxon>
        <taxon>core chlorophytes</taxon>
        <taxon>Chlorodendrophyceae</taxon>
        <taxon>Chlorodendrales</taxon>
        <taxon>Chlorodendraceae</taxon>
        <taxon>Tetraselmis</taxon>
    </lineage>
</organism>
<dbReference type="EMBL" id="GBEZ01002098">
    <property type="protein sequence ID" value="JAC82929.1"/>
    <property type="molecule type" value="Transcribed_RNA"/>
</dbReference>
<accession>A0A061SIN2</accession>
<dbReference type="AlphaFoldDB" id="A0A061SIN2"/>
<dbReference type="GO" id="GO:0005737">
    <property type="term" value="C:cytoplasm"/>
    <property type="evidence" value="ECO:0007669"/>
    <property type="project" value="TreeGrafter"/>
</dbReference>
<dbReference type="PANTHER" id="PTHR10241:SF25">
    <property type="entry name" value="TOMOSYN, ISOFORM C"/>
    <property type="match status" value="1"/>
</dbReference>
<name>A0A061SIN2_9CHLO</name>
<dbReference type="GO" id="GO:0045159">
    <property type="term" value="F:myosin II binding"/>
    <property type="evidence" value="ECO:0007669"/>
    <property type="project" value="TreeGrafter"/>
</dbReference>